<keyword evidence="2" id="KW-1185">Reference proteome</keyword>
<name>A0A377GXB7_9FUSO</name>
<proteinExistence type="predicted"/>
<reference evidence="1 2" key="1">
    <citation type="submission" date="2018-06" db="EMBL/GenBank/DDBJ databases">
        <authorList>
            <consortium name="Pathogen Informatics"/>
            <person name="Doyle S."/>
        </authorList>
    </citation>
    <scope>NUCLEOTIDE SEQUENCE [LARGE SCALE GENOMIC DNA]</scope>
    <source>
        <strain evidence="1 2">NCTC10723</strain>
    </source>
</reference>
<accession>A0A377GXB7</accession>
<gene>
    <name evidence="1" type="ORF">NCTC10723_00646</name>
</gene>
<evidence type="ECO:0000313" key="1">
    <source>
        <dbReference type="EMBL" id="STO31201.1"/>
    </source>
</evidence>
<dbReference type="AlphaFoldDB" id="A0A377GXB7"/>
<evidence type="ECO:0000313" key="2">
    <source>
        <dbReference type="Proteomes" id="UP000255328"/>
    </source>
</evidence>
<dbReference type="Proteomes" id="UP000255328">
    <property type="component" value="Unassembled WGS sequence"/>
</dbReference>
<protein>
    <submittedName>
        <fullName evidence="1">Uncharacterized protein</fullName>
    </submittedName>
</protein>
<organism evidence="1 2">
    <name type="scientific">Fusobacterium necrogenes</name>
    <dbReference type="NCBI Taxonomy" id="858"/>
    <lineage>
        <taxon>Bacteria</taxon>
        <taxon>Fusobacteriati</taxon>
        <taxon>Fusobacteriota</taxon>
        <taxon>Fusobacteriia</taxon>
        <taxon>Fusobacteriales</taxon>
        <taxon>Fusobacteriaceae</taxon>
        <taxon>Fusobacterium</taxon>
    </lineage>
</organism>
<sequence length="39" mass="4617">MLFVDKKRKKLKNRLKKVFINKGIIVNLRVDINNGLSVY</sequence>
<dbReference type="EMBL" id="UGGU01000003">
    <property type="protein sequence ID" value="STO31201.1"/>
    <property type="molecule type" value="Genomic_DNA"/>
</dbReference>